<dbReference type="OrthoDB" id="6064at2157"/>
<dbReference type="PANTHER" id="PTHR21371:SF1">
    <property type="entry name" value="KETOL-ACID REDUCTOISOMERASE, MITOCHONDRIAL"/>
    <property type="match status" value="1"/>
</dbReference>
<comment type="caution">
    <text evidence="11">Lacks conserved residue(s) required for the propagation of feature annotation.</text>
</comment>
<dbReference type="InterPro" id="IPR013116">
    <property type="entry name" value="KARI_N"/>
</dbReference>
<keyword evidence="5 11" id="KW-0479">Metal-binding</keyword>
<reference evidence="16" key="3">
    <citation type="journal article" date="2011" name="PLoS ONE">
        <title>Genome sequence of a mesophilic hydrogenotrophic methanogen Methanocella paludicola, the first cultivated representative of the order Methanocellales.</title>
        <authorList>
            <person name="Sakai S."/>
            <person name="Takaki Y."/>
            <person name="Shimamura S."/>
            <person name="Sekine M."/>
            <person name="Tajima T."/>
            <person name="Kosugi H."/>
            <person name="Ichikawa N."/>
            <person name="Tasumi E."/>
            <person name="Hiraki A.T."/>
            <person name="Shimizu A."/>
            <person name="Kato Y."/>
            <person name="Nishiko R."/>
            <person name="Mori K."/>
            <person name="Fujita N."/>
            <person name="Imachi H."/>
            <person name="Takai K."/>
        </authorList>
    </citation>
    <scope>NUCLEOTIDE SEQUENCE [LARGE SCALE GENOMIC DNA]</scope>
    <source>
        <strain evidence="16">DSM 17711 / JCM 13418 / NBRC 101707 / SANAE</strain>
    </source>
</reference>
<keyword evidence="7 11" id="KW-0560">Oxidoreductase</keyword>
<dbReference type="Pfam" id="PF07991">
    <property type="entry name" value="KARI_N"/>
    <property type="match status" value="1"/>
</dbReference>
<dbReference type="STRING" id="304371.MCP_2585"/>
<dbReference type="InParanoid" id="D1Z1T5"/>
<protein>
    <recommendedName>
        <fullName evidence="11">Ketol-acid reductoisomerase (NADP(+))</fullName>
        <shortName evidence="11">KARI</shortName>
        <ecNumber evidence="11">1.1.1.86</ecNumber>
    </recommendedName>
    <alternativeName>
        <fullName evidence="11">Acetohydroxy-acid isomeroreductase</fullName>
        <shortName evidence="11">AHIR</shortName>
    </alternativeName>
    <alternativeName>
        <fullName evidence="11">Alpha-keto-beta-hydroxylacyl reductoisomerase</fullName>
    </alternativeName>
</protein>
<dbReference type="UniPathway" id="UPA00047">
    <property type="reaction ID" value="UER00056"/>
</dbReference>
<dbReference type="GO" id="GO:0009099">
    <property type="term" value="P:L-valine biosynthetic process"/>
    <property type="evidence" value="ECO:0007669"/>
    <property type="project" value="UniProtKB-UniRule"/>
</dbReference>
<evidence type="ECO:0000256" key="12">
    <source>
        <dbReference type="PROSITE-ProRule" id="PRU01198"/>
    </source>
</evidence>
<keyword evidence="6 11" id="KW-0460">Magnesium</keyword>
<feature type="binding site" evidence="11">
    <location>
        <begin position="25"/>
        <end position="28"/>
    </location>
    <ligand>
        <name>NADP(+)</name>
        <dbReference type="ChEBI" id="CHEBI:58349"/>
    </ligand>
</feature>
<reference evidence="15 16" key="1">
    <citation type="journal article" date="2007" name="Appl. Environ. Microbiol.">
        <title>Isolation of key methanogens for global methane emission from rice paddy fields: a novel isolate affiliated with the clone cluster rice cluster I.</title>
        <authorList>
            <person name="Sakai S."/>
            <person name="Imachi H."/>
            <person name="Sekiguchi Y."/>
            <person name="Ohashi A."/>
            <person name="Harada H."/>
            <person name="Kamagata Y."/>
        </authorList>
    </citation>
    <scope>NUCLEOTIDE SEQUENCE [LARGE SCALE GENOMIC DNA]</scope>
    <source>
        <strain evidence="16">DSM 17711 / JCM 13418 / NBRC 101707 / SANAE</strain>
    </source>
</reference>
<dbReference type="GO" id="GO:0004455">
    <property type="term" value="F:ketol-acid reductoisomerase activity"/>
    <property type="evidence" value="ECO:0007669"/>
    <property type="project" value="UniProtKB-UniRule"/>
</dbReference>
<proteinExistence type="inferred from homology"/>
<evidence type="ECO:0000313" key="16">
    <source>
        <dbReference type="Proteomes" id="UP000001882"/>
    </source>
</evidence>
<comment type="similarity">
    <text evidence="3 11 12">Belongs to the ketol-acid reductoisomerase family.</text>
</comment>
<dbReference type="NCBIfam" id="NF009940">
    <property type="entry name" value="PRK13403.1"/>
    <property type="match status" value="1"/>
</dbReference>
<dbReference type="PIRSF" id="PIRSF000116">
    <property type="entry name" value="IlvC_gammaproteo"/>
    <property type="match status" value="1"/>
</dbReference>
<feature type="binding site" evidence="11 12">
    <location>
        <position position="195"/>
    </location>
    <ligand>
        <name>Mg(2+)</name>
        <dbReference type="ChEBI" id="CHEBI:18420"/>
        <label>1</label>
    </ligand>
</feature>
<accession>D1Z1T5</accession>
<dbReference type="PANTHER" id="PTHR21371">
    <property type="entry name" value="KETOL-ACID REDUCTOISOMERASE, MITOCHONDRIAL"/>
    <property type="match status" value="1"/>
</dbReference>
<reference evidence="15 16" key="2">
    <citation type="journal article" date="2008" name="Int. J. Syst. Evol. Microbiol.">
        <title>Methanocella paludicola gen. nov., sp. nov., a methane-producing archaeon, the first isolate of the lineage 'Rice Cluster I', and proposal of the new archaeal order Methanocellales ord. nov.</title>
        <authorList>
            <person name="Sakai S."/>
            <person name="Imachi H."/>
            <person name="Hanada S."/>
            <person name="Ohashi A."/>
            <person name="Harada H."/>
            <person name="Kamagata Y."/>
        </authorList>
    </citation>
    <scope>NUCLEOTIDE SEQUENCE [LARGE SCALE GENOMIC DNA]</scope>
    <source>
        <strain evidence="16">DSM 17711 / JCM 13418 / NBRC 101707 / SANAE</strain>
    </source>
</reference>
<organism evidence="15 16">
    <name type="scientific">Methanocella paludicola (strain DSM 17711 / JCM 13418 / NBRC 101707 / SANAE)</name>
    <dbReference type="NCBI Taxonomy" id="304371"/>
    <lineage>
        <taxon>Archaea</taxon>
        <taxon>Methanobacteriati</taxon>
        <taxon>Methanobacteriota</taxon>
        <taxon>Stenosarchaea group</taxon>
        <taxon>Methanomicrobia</taxon>
        <taxon>Methanocellales</taxon>
        <taxon>Methanocellaceae</taxon>
        <taxon>Methanocella</taxon>
    </lineage>
</organism>
<dbReference type="HAMAP" id="MF_00435">
    <property type="entry name" value="IlvC"/>
    <property type="match status" value="1"/>
</dbReference>
<dbReference type="FunFam" id="3.40.50.720:FF:000023">
    <property type="entry name" value="Ketol-acid reductoisomerase (NADP(+))"/>
    <property type="match status" value="1"/>
</dbReference>
<evidence type="ECO:0000313" key="15">
    <source>
        <dbReference type="EMBL" id="BAI62657.1"/>
    </source>
</evidence>
<keyword evidence="16" id="KW-1185">Reference proteome</keyword>
<evidence type="ECO:0000256" key="8">
    <source>
        <dbReference type="ARBA" id="ARBA00023304"/>
    </source>
</evidence>
<dbReference type="InterPro" id="IPR013023">
    <property type="entry name" value="KARI"/>
</dbReference>
<dbReference type="UniPathway" id="UPA00049">
    <property type="reaction ID" value="UER00060"/>
</dbReference>
<evidence type="ECO:0000256" key="7">
    <source>
        <dbReference type="ARBA" id="ARBA00023002"/>
    </source>
</evidence>
<evidence type="ECO:0000256" key="9">
    <source>
        <dbReference type="ARBA" id="ARBA00050504"/>
    </source>
</evidence>
<evidence type="ECO:0000256" key="10">
    <source>
        <dbReference type="ARBA" id="ARBA00052344"/>
    </source>
</evidence>
<dbReference type="Gene3D" id="3.40.50.720">
    <property type="entry name" value="NAD(P)-binding Rossmann-like Domain"/>
    <property type="match status" value="1"/>
</dbReference>
<dbReference type="PROSITE" id="PS51851">
    <property type="entry name" value="KARI_C"/>
    <property type="match status" value="1"/>
</dbReference>
<dbReference type="GO" id="GO:0016853">
    <property type="term" value="F:isomerase activity"/>
    <property type="evidence" value="ECO:0007669"/>
    <property type="project" value="UniProtKB-KW"/>
</dbReference>
<dbReference type="InterPro" id="IPR008927">
    <property type="entry name" value="6-PGluconate_DH-like_C_sf"/>
</dbReference>
<dbReference type="Pfam" id="PF01450">
    <property type="entry name" value="KARI_C"/>
    <property type="match status" value="1"/>
</dbReference>
<dbReference type="RefSeq" id="WP_012901331.1">
    <property type="nucleotide sequence ID" value="NC_013665.1"/>
</dbReference>
<dbReference type="InterPro" id="IPR014359">
    <property type="entry name" value="KARI_prok"/>
</dbReference>
<dbReference type="EMBL" id="AP011532">
    <property type="protein sequence ID" value="BAI62657.1"/>
    <property type="molecule type" value="Genomic_DNA"/>
</dbReference>
<dbReference type="eggNOG" id="arCOG04465">
    <property type="taxonomic scope" value="Archaea"/>
</dbReference>
<feature type="binding site" evidence="11 12">
    <location>
        <position position="252"/>
    </location>
    <ligand>
        <name>substrate</name>
    </ligand>
</feature>
<dbReference type="PROSITE" id="PS51850">
    <property type="entry name" value="KARI_N"/>
    <property type="match status" value="1"/>
</dbReference>
<dbReference type="GO" id="GO:0050661">
    <property type="term" value="F:NADP binding"/>
    <property type="evidence" value="ECO:0007669"/>
    <property type="project" value="InterPro"/>
</dbReference>
<dbReference type="AlphaFoldDB" id="D1Z1T5"/>
<feature type="binding site" evidence="11 12">
    <location>
        <position position="191"/>
    </location>
    <ligand>
        <name>Mg(2+)</name>
        <dbReference type="ChEBI" id="CHEBI:18420"/>
        <label>2</label>
    </ligand>
</feature>
<comment type="catalytic activity">
    <reaction evidence="9">
        <text>(2R)-2,3-dihydroxy-3-methylbutanoate + NAD(+) = (2S)-2-acetolactate + NADH + H(+)</text>
        <dbReference type="Rhea" id="RHEA:30627"/>
        <dbReference type="ChEBI" id="CHEBI:15378"/>
        <dbReference type="ChEBI" id="CHEBI:49072"/>
        <dbReference type="ChEBI" id="CHEBI:57540"/>
        <dbReference type="ChEBI" id="CHEBI:57945"/>
        <dbReference type="ChEBI" id="CHEBI:58476"/>
        <dbReference type="EC" id="1.1.1.383"/>
    </reaction>
</comment>
<evidence type="ECO:0000259" key="14">
    <source>
        <dbReference type="PROSITE" id="PS51851"/>
    </source>
</evidence>
<dbReference type="InterPro" id="IPR036291">
    <property type="entry name" value="NAD(P)-bd_dom_sf"/>
</dbReference>
<keyword evidence="4 11" id="KW-0028">Amino-acid biosynthesis</keyword>
<evidence type="ECO:0000256" key="3">
    <source>
        <dbReference type="ARBA" id="ARBA00010318"/>
    </source>
</evidence>
<dbReference type="FunCoup" id="D1Z1T5">
    <property type="interactions" value="148"/>
</dbReference>
<dbReference type="SUPFAM" id="SSF48179">
    <property type="entry name" value="6-phosphogluconate dehydrogenase C-terminal domain-like"/>
    <property type="match status" value="1"/>
</dbReference>
<evidence type="ECO:0000256" key="11">
    <source>
        <dbReference type="HAMAP-Rule" id="MF_00435"/>
    </source>
</evidence>
<dbReference type="GO" id="GO:0009097">
    <property type="term" value="P:isoleucine biosynthetic process"/>
    <property type="evidence" value="ECO:0007669"/>
    <property type="project" value="UniProtKB-UniRule"/>
</dbReference>
<feature type="binding site" evidence="11 12">
    <location>
        <position position="227"/>
    </location>
    <ligand>
        <name>Mg(2+)</name>
        <dbReference type="ChEBI" id="CHEBI:18420"/>
        <label>2</label>
    </ligand>
</feature>
<dbReference type="InterPro" id="IPR000506">
    <property type="entry name" value="KARI_C"/>
</dbReference>
<comment type="pathway">
    <text evidence="2 11">Amino-acid biosynthesis; L-isoleucine biosynthesis; L-isoleucine from 2-oxobutanoate: step 2/4.</text>
</comment>
<dbReference type="Gene3D" id="6.10.240.10">
    <property type="match status" value="1"/>
</dbReference>
<dbReference type="NCBIfam" id="TIGR00465">
    <property type="entry name" value="ilvC"/>
    <property type="match status" value="1"/>
</dbReference>
<comment type="function">
    <text evidence="11">Involved in the biosynthesis of branched-chain amino acids (BCAA). Catalyzes an alkyl-migration followed by a ketol-acid reduction of (S)-2-acetolactate (S2AL) to yield (R)-2,3-dihydroxy-isovalerate. In the isomerase reaction, S2AL is rearranged via a Mg-dependent methyl migration to produce 3-hydroxy-3-methyl-2-ketobutyrate (HMKB). In the reductase reaction, this 2-ketoacid undergoes a metal-dependent reduction by NADPH to yield (R)-2,3-dihydroxy-isovalerate.</text>
</comment>
<comment type="pathway">
    <text evidence="1 11">Amino-acid biosynthesis; L-valine biosynthesis; L-valine from pyruvate: step 2/4.</text>
</comment>
<feature type="binding site" evidence="11">
    <location>
        <position position="53"/>
    </location>
    <ligand>
        <name>NADP(+)</name>
        <dbReference type="ChEBI" id="CHEBI:58349"/>
    </ligand>
</feature>
<evidence type="ECO:0000256" key="5">
    <source>
        <dbReference type="ARBA" id="ARBA00022723"/>
    </source>
</evidence>
<feature type="domain" description="KARI C-terminal knotted" evidence="14">
    <location>
        <begin position="183"/>
        <end position="328"/>
    </location>
</feature>
<name>D1Z1T5_METPS</name>
<dbReference type="EC" id="1.1.1.86" evidence="11"/>
<comment type="catalytic activity">
    <reaction evidence="11">
        <text>(2R)-2,3-dihydroxy-3-methylbutanoate + NADP(+) = (2S)-2-acetolactate + NADPH + H(+)</text>
        <dbReference type="Rhea" id="RHEA:22068"/>
        <dbReference type="ChEBI" id="CHEBI:15378"/>
        <dbReference type="ChEBI" id="CHEBI:49072"/>
        <dbReference type="ChEBI" id="CHEBI:57783"/>
        <dbReference type="ChEBI" id="CHEBI:58349"/>
        <dbReference type="ChEBI" id="CHEBI:58476"/>
        <dbReference type="EC" id="1.1.1.86"/>
    </reaction>
</comment>
<keyword evidence="8 11" id="KW-0100">Branched-chain amino acid biosynthesis</keyword>
<dbReference type="GeneID" id="8682331"/>
<feature type="binding site" evidence="11">
    <location>
        <position position="134"/>
    </location>
    <ligand>
        <name>NADP(+)</name>
        <dbReference type="ChEBI" id="CHEBI:58349"/>
    </ligand>
</feature>
<evidence type="ECO:0000256" key="6">
    <source>
        <dbReference type="ARBA" id="ARBA00022842"/>
    </source>
</evidence>
<evidence type="ECO:0000256" key="4">
    <source>
        <dbReference type="ARBA" id="ARBA00022605"/>
    </source>
</evidence>
<dbReference type="Proteomes" id="UP000001882">
    <property type="component" value="Chromosome"/>
</dbReference>
<keyword evidence="11" id="KW-0521">NADP</keyword>
<dbReference type="GO" id="GO:0000287">
    <property type="term" value="F:magnesium ion binding"/>
    <property type="evidence" value="ECO:0007669"/>
    <property type="project" value="UniProtKB-UniRule"/>
</dbReference>
<evidence type="ECO:0000259" key="13">
    <source>
        <dbReference type="PROSITE" id="PS51850"/>
    </source>
</evidence>
<dbReference type="NCBIfam" id="NF004017">
    <property type="entry name" value="PRK05479.1"/>
    <property type="match status" value="1"/>
</dbReference>
<comment type="cofactor">
    <cofactor evidence="11">
        <name>Mg(2+)</name>
        <dbReference type="ChEBI" id="CHEBI:18420"/>
    </cofactor>
    <text evidence="11">Binds 2 magnesium ions per subunit.</text>
</comment>
<evidence type="ECO:0000256" key="2">
    <source>
        <dbReference type="ARBA" id="ARBA00004885"/>
    </source>
</evidence>
<dbReference type="SUPFAM" id="SSF51735">
    <property type="entry name" value="NAD(P)-binding Rossmann-fold domains"/>
    <property type="match status" value="1"/>
</dbReference>
<feature type="domain" description="KARI N-terminal Rossmann" evidence="13">
    <location>
        <begin position="2"/>
        <end position="182"/>
    </location>
</feature>
<gene>
    <name evidence="11 15" type="primary">ilvC</name>
    <name evidence="15" type="ordered locus">MCP_2585</name>
</gene>
<dbReference type="KEGG" id="mpd:MCP_2585"/>
<sequence length="331" mass="36915">MVKIYYDKDADLKYLKNKKIAVIGYGSQGMAQSQCLKDSGLDVVVGLRKGGASWAQAKKDGLAVATIEDAAKAADVVQMLIPDELQGKVYREQIEPYMKKGKTLMFSHGFNINYNMIKPGEGIDIVMIAPKSPGHLVRRMYQEGKGVPSLIAVEKDYSGKAHQTGLAYAKGIGSTRAGVIETTFKEETETDLFGEQVDLCGGVTEMVKASFETLVDAGYQPEIAYFETLHELKLIVDLMYEGGMTNMWDSVSDTAQYGGLTRGKRVINDQSRLEMWRTLEEIQDGRFAKEWVLENMAGRPVFNKLTEMDAEHPIETVGKELRSMMPWLKKK</sequence>
<comment type="catalytic activity">
    <reaction evidence="11">
        <text>(2R,3R)-2,3-dihydroxy-3-methylpentanoate + NADP(+) = (S)-2-ethyl-2-hydroxy-3-oxobutanoate + NADPH + H(+)</text>
        <dbReference type="Rhea" id="RHEA:13493"/>
        <dbReference type="ChEBI" id="CHEBI:15378"/>
        <dbReference type="ChEBI" id="CHEBI:49256"/>
        <dbReference type="ChEBI" id="CHEBI:49258"/>
        <dbReference type="ChEBI" id="CHEBI:57783"/>
        <dbReference type="ChEBI" id="CHEBI:58349"/>
        <dbReference type="EC" id="1.1.1.86"/>
    </reaction>
</comment>
<feature type="binding site" evidence="11">
    <location>
        <position position="48"/>
    </location>
    <ligand>
        <name>NADP(+)</name>
        <dbReference type="ChEBI" id="CHEBI:58349"/>
    </ligand>
</feature>
<feature type="binding site" evidence="11 12">
    <location>
        <position position="191"/>
    </location>
    <ligand>
        <name>Mg(2+)</name>
        <dbReference type="ChEBI" id="CHEBI:18420"/>
        <label>1</label>
    </ligand>
</feature>
<comment type="catalytic activity">
    <reaction evidence="10">
        <text>(2R)-2,3-dihydroxy-3-methylbutanoate + NADP(+) = (2S)-2-acetolactate + NADPH + H(+)</text>
        <dbReference type="Rhea" id="RHEA:22068"/>
        <dbReference type="ChEBI" id="CHEBI:15378"/>
        <dbReference type="ChEBI" id="CHEBI:49072"/>
        <dbReference type="ChEBI" id="CHEBI:57783"/>
        <dbReference type="ChEBI" id="CHEBI:58349"/>
        <dbReference type="ChEBI" id="CHEBI:58476"/>
        <dbReference type="EC" id="1.1.1.383"/>
    </reaction>
</comment>
<feature type="active site" evidence="11">
    <location>
        <position position="108"/>
    </location>
</feature>
<dbReference type="PATRIC" id="fig|304371.9.peg.2642"/>
<feature type="binding site" evidence="11 12">
    <location>
        <position position="231"/>
    </location>
    <ligand>
        <name>Mg(2+)</name>
        <dbReference type="ChEBI" id="CHEBI:18420"/>
        <label>2</label>
    </ligand>
</feature>
<evidence type="ECO:0000256" key="1">
    <source>
        <dbReference type="ARBA" id="ARBA00004864"/>
    </source>
</evidence>